<reference evidence="1 2" key="1">
    <citation type="submission" date="2021-01" db="EMBL/GenBank/DDBJ databases">
        <title>Whole genome shotgun sequence of Actinoplanes deccanensis NBRC 13994.</title>
        <authorList>
            <person name="Komaki H."/>
            <person name="Tamura T."/>
        </authorList>
    </citation>
    <scope>NUCLEOTIDE SEQUENCE [LARGE SCALE GENOMIC DNA]</scope>
    <source>
        <strain evidence="1 2">NBRC 13994</strain>
    </source>
</reference>
<proteinExistence type="predicted"/>
<organism evidence="1 2">
    <name type="scientific">Paractinoplanes deccanensis</name>
    <dbReference type="NCBI Taxonomy" id="113561"/>
    <lineage>
        <taxon>Bacteria</taxon>
        <taxon>Bacillati</taxon>
        <taxon>Actinomycetota</taxon>
        <taxon>Actinomycetes</taxon>
        <taxon>Micromonosporales</taxon>
        <taxon>Micromonosporaceae</taxon>
        <taxon>Paractinoplanes</taxon>
    </lineage>
</organism>
<gene>
    <name evidence="1" type="ORF">Ade02nite_20970</name>
</gene>
<accession>A0ABQ3Y0D3</accession>
<dbReference type="EMBL" id="BOMI01000033">
    <property type="protein sequence ID" value="GID73456.1"/>
    <property type="molecule type" value="Genomic_DNA"/>
</dbReference>
<protein>
    <submittedName>
        <fullName evidence="1">Uncharacterized protein</fullName>
    </submittedName>
</protein>
<evidence type="ECO:0000313" key="2">
    <source>
        <dbReference type="Proteomes" id="UP000609879"/>
    </source>
</evidence>
<sequence length="109" mass="12303">MTTTLITVMNCDFPTCEAQAPKNSGGKWMLHRPDGWTDAIQTHGCPEHGDLIAAHQAKITSGTRGRGAREKTTWYLTCSCEWRPTPNWQTYNADWLRKAHLAHVHEQTA</sequence>
<keyword evidence="2" id="KW-1185">Reference proteome</keyword>
<comment type="caution">
    <text evidence="1">The sequence shown here is derived from an EMBL/GenBank/DDBJ whole genome shotgun (WGS) entry which is preliminary data.</text>
</comment>
<name>A0ABQ3Y0D3_9ACTN</name>
<evidence type="ECO:0000313" key="1">
    <source>
        <dbReference type="EMBL" id="GID73456.1"/>
    </source>
</evidence>
<dbReference type="RefSeq" id="WP_203761375.1">
    <property type="nucleotide sequence ID" value="NZ_BAAABO010000029.1"/>
</dbReference>
<dbReference type="Proteomes" id="UP000609879">
    <property type="component" value="Unassembled WGS sequence"/>
</dbReference>